<dbReference type="EMBL" id="MK072512">
    <property type="protein sequence ID" value="AYV86674.1"/>
    <property type="molecule type" value="Genomic_DNA"/>
</dbReference>
<proteinExistence type="predicted"/>
<protein>
    <submittedName>
        <fullName evidence="1">Uncharacterized protein</fullName>
    </submittedName>
</protein>
<organism evidence="1">
    <name type="scientific">Sylvanvirus sp</name>
    <dbReference type="NCBI Taxonomy" id="2487774"/>
    <lineage>
        <taxon>Viruses</taxon>
    </lineage>
</organism>
<name>A0A3G5AJ95_9VIRU</name>
<accession>A0A3G5AJ95</accession>
<sequence>MKLRRKTLKNINDLIGQFVLFSGINEAPLKNLKENTKVPEKLKRTLLDIERGGKFAVERWESFIEEYSKFVRRTFRKAFTDSLTLHNEVAIDSALCLLIPVLEKPEYLSYREKLKHQVLQELDKMGDL</sequence>
<reference evidence="1" key="1">
    <citation type="submission" date="2018-10" db="EMBL/GenBank/DDBJ databases">
        <title>Hidden diversity of soil giant viruses.</title>
        <authorList>
            <person name="Schulz F."/>
            <person name="Alteio L."/>
            <person name="Goudeau D."/>
            <person name="Ryan E.M."/>
            <person name="Malmstrom R.R."/>
            <person name="Blanchard J."/>
            <person name="Woyke T."/>
        </authorList>
    </citation>
    <scope>NUCLEOTIDE SEQUENCE</scope>
    <source>
        <strain evidence="1">SYV1</strain>
    </source>
</reference>
<evidence type="ECO:0000313" key="1">
    <source>
        <dbReference type="EMBL" id="AYV86674.1"/>
    </source>
</evidence>
<gene>
    <name evidence="1" type="ORF">Sylvanvirus6_15</name>
</gene>